<dbReference type="InterPro" id="IPR041913">
    <property type="entry name" value="POLD3_sf"/>
</dbReference>
<dbReference type="InterPro" id="IPR019038">
    <property type="entry name" value="POLD3"/>
</dbReference>
<dbReference type="GeneID" id="18248281"/>
<accession>G3BDN3</accession>
<organism evidence="7">
    <name type="scientific">Candida tenuis (strain ATCC 10573 / BCRC 21748 / CBS 615 / JCM 9827 / NBRC 10315 / NRRL Y-1498 / VKM Y-70)</name>
    <name type="common">Yeast</name>
    <name type="synonym">Yamadazyma tenuis</name>
    <dbReference type="NCBI Taxonomy" id="590646"/>
    <lineage>
        <taxon>Eukaryota</taxon>
        <taxon>Fungi</taxon>
        <taxon>Dikarya</taxon>
        <taxon>Ascomycota</taxon>
        <taxon>Saccharomycotina</taxon>
        <taxon>Pichiomycetes</taxon>
        <taxon>Debaryomycetaceae</taxon>
        <taxon>Yamadazyma</taxon>
    </lineage>
</organism>
<evidence type="ECO:0000256" key="1">
    <source>
        <dbReference type="ARBA" id="ARBA00004123"/>
    </source>
</evidence>
<dbReference type="EMBL" id="GL996528">
    <property type="protein sequence ID" value="EGV61098.1"/>
    <property type="molecule type" value="Genomic_DNA"/>
</dbReference>
<dbReference type="OrthoDB" id="514823at2759"/>
<dbReference type="HOGENOM" id="CLU_055143_0_0_1"/>
<keyword evidence="7" id="KW-1185">Reference proteome</keyword>
<evidence type="ECO:0000256" key="3">
    <source>
        <dbReference type="ARBA" id="ARBA00022705"/>
    </source>
</evidence>
<dbReference type="Gene3D" id="3.90.1030.20">
    <property type="entry name" value="DNA polymerase delta, p66 (Cdc27) subunit, wHTH domain"/>
    <property type="match status" value="1"/>
</dbReference>
<evidence type="ECO:0000313" key="6">
    <source>
        <dbReference type="EMBL" id="EGV61098.1"/>
    </source>
</evidence>
<dbReference type="PANTHER" id="PTHR17598:SF13">
    <property type="entry name" value="DNA POLYMERASE DELTA SUBUNIT 3"/>
    <property type="match status" value="1"/>
</dbReference>
<dbReference type="GO" id="GO:0003887">
    <property type="term" value="F:DNA-directed DNA polymerase activity"/>
    <property type="evidence" value="ECO:0007669"/>
    <property type="project" value="TreeGrafter"/>
</dbReference>
<evidence type="ECO:0000256" key="4">
    <source>
        <dbReference type="ARBA" id="ARBA00023242"/>
    </source>
</evidence>
<comment type="subcellular location">
    <subcellularLocation>
        <location evidence="1">Nucleus</location>
    </subcellularLocation>
</comment>
<feature type="region of interest" description="Disordered" evidence="5">
    <location>
        <begin position="160"/>
        <end position="224"/>
    </location>
</feature>
<dbReference type="eggNOG" id="ENOG502SEDK">
    <property type="taxonomic scope" value="Eukaryota"/>
</dbReference>
<feature type="region of interest" description="Disordered" evidence="5">
    <location>
        <begin position="296"/>
        <end position="394"/>
    </location>
</feature>
<dbReference type="Proteomes" id="UP000000707">
    <property type="component" value="Unassembled WGS sequence"/>
</dbReference>
<dbReference type="STRING" id="590646.G3BDN3"/>
<dbReference type="GO" id="GO:0006297">
    <property type="term" value="P:nucleotide-excision repair, DNA gap filling"/>
    <property type="evidence" value="ECO:0007669"/>
    <property type="project" value="TreeGrafter"/>
</dbReference>
<dbReference type="AlphaFoldDB" id="G3BDN3"/>
<protein>
    <recommendedName>
        <fullName evidence="2">DNA polymerase delta subunit 3</fullName>
    </recommendedName>
</protein>
<evidence type="ECO:0000256" key="2">
    <source>
        <dbReference type="ARBA" id="ARBA00017589"/>
    </source>
</evidence>
<name>G3BDN3_CANTC</name>
<dbReference type="GO" id="GO:0006271">
    <property type="term" value="P:DNA strand elongation involved in DNA replication"/>
    <property type="evidence" value="ECO:0007669"/>
    <property type="project" value="TreeGrafter"/>
</dbReference>
<evidence type="ECO:0000256" key="5">
    <source>
        <dbReference type="SAM" id="MobiDB-lite"/>
    </source>
</evidence>
<feature type="compositionally biased region" description="Low complexity" evidence="5">
    <location>
        <begin position="346"/>
        <end position="357"/>
    </location>
</feature>
<dbReference type="EMBL" id="GL996528">
    <property type="protein sequence ID" value="EGV61097.1"/>
    <property type="molecule type" value="Genomic_DNA"/>
</dbReference>
<feature type="compositionally biased region" description="Acidic residues" evidence="5">
    <location>
        <begin position="322"/>
        <end position="332"/>
    </location>
</feature>
<keyword evidence="3" id="KW-0235">DNA replication</keyword>
<sequence>MTMGDSQKEVEYISDKLFKDNSIVSYSQLSKDLGVPLSRSKEILYNFFKSNKTKLNASFIITGTVKGAIELKFVEFEDQVNEHLKAFDKVSSVHIYSLSLSEFKYSVKDLVLNQLKIQVSVDKLDYYYDLGMIKGPALVASSNSLLQPVKAEVVPINNSARSPTNVKQEPKKFNTGLSSGYVSRKQQKPAPIGSDITKMASTKRKAEPVPKYQYKSRKPATQKPDKVVMSHDYDNDDEHADLDVAKKITKEDKTKLSAMFEDDFSDNDGNVNELEEPIMAEDNEDENVELFKMEADEAKPAEVGVEEVEAPEEGMTNFELEQPQEPEYDEDGYIITHRPKPKANKAAKSANKPKAPSQNNAPTEIGSAPPSSKIAPKTGNKKQASLMNFFGKKK</sequence>
<keyword evidence="4" id="KW-0539">Nucleus</keyword>
<dbReference type="GO" id="GO:0043625">
    <property type="term" value="C:delta DNA polymerase complex"/>
    <property type="evidence" value="ECO:0007669"/>
    <property type="project" value="InterPro"/>
</dbReference>
<dbReference type="KEGG" id="cten:18248281"/>
<dbReference type="PANTHER" id="PTHR17598">
    <property type="entry name" value="DNA POLYMERASE DELTA SUBUNIT 3"/>
    <property type="match status" value="1"/>
</dbReference>
<evidence type="ECO:0000313" key="7">
    <source>
        <dbReference type="Proteomes" id="UP000000707"/>
    </source>
</evidence>
<dbReference type="GO" id="GO:1904161">
    <property type="term" value="P:DNA synthesis involved in UV-damage excision repair"/>
    <property type="evidence" value="ECO:0007669"/>
    <property type="project" value="TreeGrafter"/>
</dbReference>
<gene>
    <name evidence="6" type="ORF">CANTEDRAFT_116393</name>
</gene>
<reference evidence="6 7" key="1">
    <citation type="journal article" date="2011" name="Proc. Natl. Acad. Sci. U.S.A.">
        <title>Comparative genomics of xylose-fermenting fungi for enhanced biofuel production.</title>
        <authorList>
            <person name="Wohlbach D.J."/>
            <person name="Kuo A."/>
            <person name="Sato T.K."/>
            <person name="Potts K.M."/>
            <person name="Salamov A.A."/>
            <person name="LaButti K.M."/>
            <person name="Sun H."/>
            <person name="Clum A."/>
            <person name="Pangilinan J.L."/>
            <person name="Lindquist E.A."/>
            <person name="Lucas S."/>
            <person name="Lapidus A."/>
            <person name="Jin M."/>
            <person name="Gunawan C."/>
            <person name="Balan V."/>
            <person name="Dale B.E."/>
            <person name="Jeffries T.W."/>
            <person name="Zinkel R."/>
            <person name="Barry K.W."/>
            <person name="Grigoriev I.V."/>
            <person name="Gasch A.P."/>
        </authorList>
    </citation>
    <scope>NUCLEOTIDE SEQUENCE [LARGE SCALE GENOMIC DNA]</scope>
    <source>
        <strain evidence="6">ATCC 10573</strain>
        <strain evidence="7">ATCC 10573 / BCRC 21748 / CBS 615 / JCM 9827 / NBRC 10315 / NRRL Y-1498 / VKM Y-70</strain>
    </source>
</reference>
<proteinExistence type="predicted"/>